<comment type="subunit">
    <text evidence="3">Homotrimer.</text>
</comment>
<organism evidence="6 7">
    <name type="scientific">Hirschia baltica (strain ATCC 49814 / DSM 5838 / IFAM 1418)</name>
    <dbReference type="NCBI Taxonomy" id="582402"/>
    <lineage>
        <taxon>Bacteria</taxon>
        <taxon>Pseudomonadati</taxon>
        <taxon>Pseudomonadota</taxon>
        <taxon>Alphaproteobacteria</taxon>
        <taxon>Hyphomonadales</taxon>
        <taxon>Hyphomonadaceae</taxon>
        <taxon>Hirschia</taxon>
    </lineage>
</organism>
<dbReference type="KEGG" id="hba:Hbal_2712"/>
<dbReference type="GO" id="GO:0016829">
    <property type="term" value="F:lyase activity"/>
    <property type="evidence" value="ECO:0007669"/>
    <property type="project" value="UniProtKB-KW"/>
</dbReference>
<reference evidence="7" key="1">
    <citation type="journal article" date="2011" name="J. Bacteriol.">
        <title>Genome sequences of eight morphologically diverse alphaproteobacteria.</title>
        <authorList>
            <consortium name="US DOE Joint Genome Institute"/>
            <person name="Brown P.J."/>
            <person name="Kysela D.T."/>
            <person name="Buechlein A."/>
            <person name="Hemmerich C."/>
            <person name="Brun Y.V."/>
        </authorList>
    </citation>
    <scope>NUCLEOTIDE SEQUENCE [LARGE SCALE GENOMIC DNA]</scope>
    <source>
        <strain evidence="7">ATCC 49814 / DSM 5838 / IFAM 1418</strain>
    </source>
</reference>
<dbReference type="CDD" id="cd00452">
    <property type="entry name" value="KDPG_aldolase"/>
    <property type="match status" value="1"/>
</dbReference>
<evidence type="ECO:0000256" key="3">
    <source>
        <dbReference type="ARBA" id="ARBA00011233"/>
    </source>
</evidence>
<dbReference type="OrthoDB" id="7204076at2"/>
<evidence type="ECO:0000256" key="4">
    <source>
        <dbReference type="ARBA" id="ARBA00023239"/>
    </source>
</evidence>
<accession>C6XQ86</accession>
<dbReference type="Pfam" id="PF01081">
    <property type="entry name" value="Aldolase"/>
    <property type="match status" value="1"/>
</dbReference>
<comment type="similarity">
    <text evidence="2">Belongs to the KHG/KDPG aldolase family.</text>
</comment>
<name>C6XQ86_HIRBI</name>
<dbReference type="Proteomes" id="UP000002745">
    <property type="component" value="Chromosome"/>
</dbReference>
<dbReference type="SUPFAM" id="SSF51569">
    <property type="entry name" value="Aldolase"/>
    <property type="match status" value="1"/>
</dbReference>
<dbReference type="HOGENOM" id="CLU_077795_2_1_5"/>
<dbReference type="eggNOG" id="COG0800">
    <property type="taxonomic scope" value="Bacteria"/>
</dbReference>
<keyword evidence="7" id="KW-1185">Reference proteome</keyword>
<comment type="pathway">
    <text evidence="1">Carbohydrate acid metabolism.</text>
</comment>
<dbReference type="PANTHER" id="PTHR30246:SF1">
    <property type="entry name" value="2-DEHYDRO-3-DEOXY-6-PHOSPHOGALACTONATE ALDOLASE-RELATED"/>
    <property type="match status" value="1"/>
</dbReference>
<evidence type="ECO:0000313" key="6">
    <source>
        <dbReference type="EMBL" id="ACT60385.1"/>
    </source>
</evidence>
<proteinExistence type="inferred from homology"/>
<gene>
    <name evidence="6" type="ordered locus">Hbal_2712</name>
</gene>
<keyword evidence="4" id="KW-0456">Lyase</keyword>
<protein>
    <submittedName>
        <fullName evidence="6">KDPG and KHG aldolase</fullName>
    </submittedName>
</protein>
<dbReference type="PANTHER" id="PTHR30246">
    <property type="entry name" value="2-KETO-3-DEOXY-6-PHOSPHOGLUCONATE ALDOLASE"/>
    <property type="match status" value="1"/>
</dbReference>
<dbReference type="InterPro" id="IPR013785">
    <property type="entry name" value="Aldolase_TIM"/>
</dbReference>
<sequence length="211" mass="22211">MRQTLKDIFADTPIISILRGITPEEALEIGSTILDADIPVLEVTMNSPRPLEAIKILTEKYGTSKLIGGGTVTSVQQVRDIHAVGGRIIVSPNTNTDVIEETKRLGMFSVPGCFTPSEAFEAYYAGADILKTFPCELIGTAGIKALRAILPEDALLAAVGGINAGNLADFVKVGTNGFGVGSAIYTSDKSIADIKAGTVEMVSSVRAAFQH</sequence>
<dbReference type="STRING" id="582402.Hbal_2712"/>
<dbReference type="InterPro" id="IPR000887">
    <property type="entry name" value="Aldlse_KDPG_KHG"/>
</dbReference>
<dbReference type="NCBIfam" id="NF006600">
    <property type="entry name" value="PRK09140.1"/>
    <property type="match status" value="1"/>
</dbReference>
<keyword evidence="5" id="KW-0119">Carbohydrate metabolism</keyword>
<evidence type="ECO:0000256" key="2">
    <source>
        <dbReference type="ARBA" id="ARBA00006906"/>
    </source>
</evidence>
<evidence type="ECO:0000256" key="1">
    <source>
        <dbReference type="ARBA" id="ARBA00004761"/>
    </source>
</evidence>
<dbReference type="Gene3D" id="3.20.20.70">
    <property type="entry name" value="Aldolase class I"/>
    <property type="match status" value="1"/>
</dbReference>
<evidence type="ECO:0000256" key="5">
    <source>
        <dbReference type="ARBA" id="ARBA00023277"/>
    </source>
</evidence>
<dbReference type="AlphaFoldDB" id="C6XQ86"/>
<dbReference type="EMBL" id="CP001678">
    <property type="protein sequence ID" value="ACT60385.1"/>
    <property type="molecule type" value="Genomic_DNA"/>
</dbReference>
<dbReference type="RefSeq" id="WP_015828535.1">
    <property type="nucleotide sequence ID" value="NC_012982.1"/>
</dbReference>
<evidence type="ECO:0000313" key="7">
    <source>
        <dbReference type="Proteomes" id="UP000002745"/>
    </source>
</evidence>